<dbReference type="Proteomes" id="UP001590951">
    <property type="component" value="Unassembled WGS sequence"/>
</dbReference>
<reference evidence="5 6" key="1">
    <citation type="submission" date="2024-09" db="EMBL/GenBank/DDBJ databases">
        <title>Rethinking Asexuality: The Enigmatic Case of Functional Sexual Genes in Lepraria (Stereocaulaceae).</title>
        <authorList>
            <person name="Doellman M."/>
            <person name="Sun Y."/>
            <person name="Barcenas-Pena A."/>
            <person name="Lumbsch H.T."/>
            <person name="Grewe F."/>
        </authorList>
    </citation>
    <scope>NUCLEOTIDE SEQUENCE [LARGE SCALE GENOMIC DNA]</scope>
    <source>
        <strain evidence="5 6">Grewe 0041</strain>
    </source>
</reference>
<dbReference type="InterPro" id="IPR058257">
    <property type="entry name" value="CorA-like_dom"/>
</dbReference>
<evidence type="ECO:0000313" key="5">
    <source>
        <dbReference type="EMBL" id="KAL2058285.1"/>
    </source>
</evidence>
<keyword evidence="3" id="KW-1133">Transmembrane helix</keyword>
<accession>A0ABR4BKM0</accession>
<keyword evidence="6" id="KW-1185">Reference proteome</keyword>
<evidence type="ECO:0000256" key="3">
    <source>
        <dbReference type="SAM" id="Phobius"/>
    </source>
</evidence>
<evidence type="ECO:0000256" key="1">
    <source>
        <dbReference type="SAM" id="Coils"/>
    </source>
</evidence>
<evidence type="ECO:0000313" key="6">
    <source>
        <dbReference type="Proteomes" id="UP001590951"/>
    </source>
</evidence>
<dbReference type="EMBL" id="JBHFEH010000002">
    <property type="protein sequence ID" value="KAL2058285.1"/>
    <property type="molecule type" value="Genomic_DNA"/>
</dbReference>
<keyword evidence="3" id="KW-0812">Transmembrane</keyword>
<keyword evidence="1" id="KW-0175">Coiled coil</keyword>
<feature type="compositionally biased region" description="Polar residues" evidence="2">
    <location>
        <begin position="331"/>
        <end position="349"/>
    </location>
</feature>
<feature type="region of interest" description="Disordered" evidence="2">
    <location>
        <begin position="331"/>
        <end position="374"/>
    </location>
</feature>
<name>A0ABR4BKM0_9LECA</name>
<proteinExistence type="predicted"/>
<evidence type="ECO:0000256" key="2">
    <source>
        <dbReference type="SAM" id="MobiDB-lite"/>
    </source>
</evidence>
<comment type="caution">
    <text evidence="5">The sequence shown here is derived from an EMBL/GenBank/DDBJ whole genome shotgun (WGS) entry which is preliminary data.</text>
</comment>
<evidence type="ECO:0000259" key="4">
    <source>
        <dbReference type="Pfam" id="PF26616"/>
    </source>
</evidence>
<keyword evidence="3" id="KW-0472">Membrane</keyword>
<organism evidence="5 6">
    <name type="scientific">Lepraria finkii</name>
    <dbReference type="NCBI Taxonomy" id="1340010"/>
    <lineage>
        <taxon>Eukaryota</taxon>
        <taxon>Fungi</taxon>
        <taxon>Dikarya</taxon>
        <taxon>Ascomycota</taxon>
        <taxon>Pezizomycotina</taxon>
        <taxon>Lecanoromycetes</taxon>
        <taxon>OSLEUM clade</taxon>
        <taxon>Lecanoromycetidae</taxon>
        <taxon>Lecanorales</taxon>
        <taxon>Lecanorineae</taxon>
        <taxon>Stereocaulaceae</taxon>
        <taxon>Lepraria</taxon>
    </lineage>
</organism>
<feature type="domain" description="CorA-like transporter" evidence="4">
    <location>
        <begin position="7"/>
        <end position="281"/>
    </location>
</feature>
<protein>
    <recommendedName>
        <fullName evidence="4">CorA-like transporter domain-containing protein</fullName>
    </recommendedName>
</protein>
<feature type="transmembrane region" description="Helical" evidence="3">
    <location>
        <begin position="570"/>
        <end position="596"/>
    </location>
</feature>
<feature type="coiled-coil region" evidence="1">
    <location>
        <begin position="21"/>
        <end position="48"/>
    </location>
</feature>
<dbReference type="Pfam" id="PF26616">
    <property type="entry name" value="CorA-like"/>
    <property type="match status" value="1"/>
</dbReference>
<sequence length="618" mass="71070">MEQVVAVCNDALRYPQNFVDQNALEYKLASYSEQLNEHQRRLFSTENEAALGFRDLESDGRAFWSLQVKSADTLRSHLRIASRSRRADPRCRFLFVHAPHSRESLKTSREMLMLAFTYLQVMPEFLDFLFVFGKQAHAQDLYCSGFRQRTRLTKSEMGLKVPELGWSGQELQVCYSLKSVERSGSQRDWPWSIRHCAAHHSFDVKNIRSSWIIVKGDQLMERRVQSATSDRGPLELSSFQSIDKAFAAALATHLILCDWSAENWRWYIKYLEDTLQEMTRGTININADIPQSPAAETESFVMQPRQMTNQTQRTAKSSFSRFSRTQTQINENIEMTPGQQQPQSQTYTNPGGLKQPLPPGYTANESQTPKPRAIPYESYGQQQFSFNDLQKIQDIEEKTNETRLVLKLNLSVISQLRNHYRSIIKSQDFPQDLGRRCSGDLACFERRIDGIEGDIRLQTLRVEALLRLLGDRKALLRGLLDFQNMQANRVLADQSRKSTKNMEHLTHDMSEIARKTKSETVSMKIITLVTLFFLPGTFISVGSFFIFLTLMSTDIVHWDTGNDGKSVKNFQLGALQIYLAISLPFMLVTFGIWYGFHRLERHKEALKKAQSQAKIAQP</sequence>
<gene>
    <name evidence="5" type="ORF">ABVK25_001011</name>
</gene>
<feature type="transmembrane region" description="Helical" evidence="3">
    <location>
        <begin position="525"/>
        <end position="550"/>
    </location>
</feature>